<evidence type="ECO:0000256" key="3">
    <source>
        <dbReference type="SAM" id="SignalP"/>
    </source>
</evidence>
<dbReference type="Proteomes" id="UP000277928">
    <property type="component" value="Unassembled WGS sequence"/>
</dbReference>
<protein>
    <recommendedName>
        <fullName evidence="6">Activin types I and II receptor domain-containing protein</fullName>
    </recommendedName>
</protein>
<dbReference type="OMA" id="ARGCDQE"/>
<evidence type="ECO:0000313" key="5">
    <source>
        <dbReference type="Proteomes" id="UP000277928"/>
    </source>
</evidence>
<dbReference type="Pfam" id="PF17064">
    <property type="entry name" value="QVR"/>
    <property type="match status" value="1"/>
</dbReference>
<dbReference type="OrthoDB" id="5810552at2759"/>
<dbReference type="Gene3D" id="2.10.60.10">
    <property type="entry name" value="CD59"/>
    <property type="match status" value="1"/>
</dbReference>
<feature type="signal peptide" evidence="3">
    <location>
        <begin position="1"/>
        <end position="17"/>
    </location>
</feature>
<keyword evidence="2" id="KW-0325">Glycoprotein</keyword>
<dbReference type="GO" id="GO:0032222">
    <property type="term" value="P:regulation of synaptic transmission, cholinergic"/>
    <property type="evidence" value="ECO:0007669"/>
    <property type="project" value="InterPro"/>
</dbReference>
<dbReference type="GO" id="GO:0030431">
    <property type="term" value="P:sleep"/>
    <property type="evidence" value="ECO:0007669"/>
    <property type="project" value="InterPro"/>
</dbReference>
<dbReference type="PANTHER" id="PTHR34721:SF11">
    <property type="entry name" value="ACTIVIN_RECP DOMAIN-CONTAINING PROTEIN"/>
    <property type="match status" value="1"/>
</dbReference>
<dbReference type="PANTHER" id="PTHR34721">
    <property type="entry name" value="PROTEIN CBG09734"/>
    <property type="match status" value="1"/>
</dbReference>
<keyword evidence="1 3" id="KW-0732">Signal</keyword>
<gene>
    <name evidence="4" type="ORF">NLS_LOCUS1515</name>
</gene>
<evidence type="ECO:0008006" key="6">
    <source>
        <dbReference type="Google" id="ProtNLM"/>
    </source>
</evidence>
<dbReference type="InterPro" id="IPR031424">
    <property type="entry name" value="QVR-like"/>
</dbReference>
<evidence type="ECO:0000256" key="1">
    <source>
        <dbReference type="ARBA" id="ARBA00022729"/>
    </source>
</evidence>
<accession>A0A3P6SP30</accession>
<reference evidence="4 5" key="1">
    <citation type="submission" date="2018-08" db="EMBL/GenBank/DDBJ databases">
        <authorList>
            <person name="Laetsch R D."/>
            <person name="Stevens L."/>
            <person name="Kumar S."/>
            <person name="Blaxter L. M."/>
        </authorList>
    </citation>
    <scope>NUCLEOTIDE SEQUENCE [LARGE SCALE GENOMIC DNA]</scope>
</reference>
<sequence length="134" mass="14934">MLLIIFFVALAIVKTNSLQCVRGGFGSVNRKSGGIKEAKVTCQSQTKFCVKLESDTIVNREHVRGIARGCDQEMPGSSKHEFCKVEGCVSRQDTKGKTRVCCCTSDYCNDGTRTNFTFAVFLVTFSFLSFFPYR</sequence>
<dbReference type="InterPro" id="IPR045860">
    <property type="entry name" value="Snake_toxin-like_sf"/>
</dbReference>
<evidence type="ECO:0000256" key="2">
    <source>
        <dbReference type="ARBA" id="ARBA00023180"/>
    </source>
</evidence>
<dbReference type="AlphaFoldDB" id="A0A3P6SP30"/>
<proteinExistence type="predicted"/>
<name>A0A3P6SP30_LITSI</name>
<dbReference type="SUPFAM" id="SSF57302">
    <property type="entry name" value="Snake toxin-like"/>
    <property type="match status" value="1"/>
</dbReference>
<feature type="chain" id="PRO_5017978719" description="Activin types I and II receptor domain-containing protein" evidence="3">
    <location>
        <begin position="18"/>
        <end position="134"/>
    </location>
</feature>
<keyword evidence="5" id="KW-1185">Reference proteome</keyword>
<dbReference type="EMBL" id="UYRX01000054">
    <property type="protein sequence ID" value="VDK71673.1"/>
    <property type="molecule type" value="Genomic_DNA"/>
</dbReference>
<evidence type="ECO:0000313" key="4">
    <source>
        <dbReference type="EMBL" id="VDK71673.1"/>
    </source>
</evidence>
<organism evidence="4 5">
    <name type="scientific">Litomosoides sigmodontis</name>
    <name type="common">Filarial nematode worm</name>
    <dbReference type="NCBI Taxonomy" id="42156"/>
    <lineage>
        <taxon>Eukaryota</taxon>
        <taxon>Metazoa</taxon>
        <taxon>Ecdysozoa</taxon>
        <taxon>Nematoda</taxon>
        <taxon>Chromadorea</taxon>
        <taxon>Rhabditida</taxon>
        <taxon>Spirurina</taxon>
        <taxon>Spiruromorpha</taxon>
        <taxon>Filarioidea</taxon>
        <taxon>Onchocercidae</taxon>
        <taxon>Litomosoides</taxon>
    </lineage>
</organism>